<dbReference type="InterPro" id="IPR053781">
    <property type="entry name" value="F-box_AtFBL13-like"/>
</dbReference>
<dbReference type="Pfam" id="PF24758">
    <property type="entry name" value="LRR_At5g56370"/>
    <property type="match status" value="1"/>
</dbReference>
<comment type="caution">
    <text evidence="3">The sequence shown here is derived from an EMBL/GenBank/DDBJ whole genome shotgun (WGS) entry which is preliminary data.</text>
</comment>
<dbReference type="InterPro" id="IPR013094">
    <property type="entry name" value="AB_hydrolase_3"/>
</dbReference>
<dbReference type="Gene3D" id="3.80.10.10">
    <property type="entry name" value="Ribonuclease Inhibitor"/>
    <property type="match status" value="1"/>
</dbReference>
<dbReference type="Pfam" id="PF00646">
    <property type="entry name" value="F-box"/>
    <property type="match status" value="1"/>
</dbReference>
<comment type="similarity">
    <text evidence="1">Belongs to the 'GDXG' lipolytic enzyme family.</text>
</comment>
<dbReference type="Proteomes" id="UP000326396">
    <property type="component" value="Linkage Group LG18"/>
</dbReference>
<evidence type="ECO:0000313" key="4">
    <source>
        <dbReference type="Proteomes" id="UP000326396"/>
    </source>
</evidence>
<gene>
    <name evidence="3" type="ORF">E3N88_19649</name>
</gene>
<dbReference type="SUPFAM" id="SSF53474">
    <property type="entry name" value="alpha/beta-Hydrolases"/>
    <property type="match status" value="1"/>
</dbReference>
<sequence>MKLSCKASKFEPEDFISSMPDNVITHILDRLPLQEAVRTGILSRKWRFKWSLLSQLIFDDKFRAYLSVKYDRNDLGRVISRLLLHLQGVITKFVLCYYPINVEDISHWILFLSRKGLKNLTIQKSYGHEQPLKLPTHLFSCLELKHLKLEACCFDPPTSFHGFPNLLSLELCQVQFDSRKFGDLCPALEMLKMTSPYRTSKVKPSEVGKLANLKILSLFMCNLGNTSSGTIFEIVSFLPNLKELDLDFINCKLTEGGTKERCPSTFPCIKTLKLSTIDLGNGAMLSFAFEMIRSFPNLQTLEITASEHGIDPTPGICFPEVDYNTTGSLQLGSVVLRRLKCVENEPNPYMEQKPETNPLPQSVHDNLFIANTLINIGLRTDGIIDRRFRDLVDPKIPANPKPVEGVSSYDVSIDPCWFRVFVPDATTHNLPVIVYYHGGGFAFYGPDSGPFDGLCRRFASKIQAIVVSVNYRLIPEYRYPTQYEDGFNVLKFLDDKKNHKTLPKNADLSRCFVFGDSAGGNLAHHVCIKASQYKFQHIKVIGLVALQPFFGGEQRATSELSAENRLGLHLNQTDFYWNVFQPIAGDEKWDKDNEVINVSGPRAVDLSGLDFPATLVVIGGRDILEDWQRKYCVWLKNSGKEVYMEEYEYMFHGFYTFPELAEATHVLSLVRDFVYKQIKIKTLVHSRL</sequence>
<keyword evidence="4" id="KW-1185">Reference proteome</keyword>
<dbReference type="PROSITE" id="PS50181">
    <property type="entry name" value="FBOX"/>
    <property type="match status" value="1"/>
</dbReference>
<dbReference type="GO" id="GO:0016787">
    <property type="term" value="F:hydrolase activity"/>
    <property type="evidence" value="ECO:0007669"/>
    <property type="project" value="InterPro"/>
</dbReference>
<dbReference type="AlphaFoldDB" id="A0A5N6NQS6"/>
<dbReference type="InterPro" id="IPR029058">
    <property type="entry name" value="AB_hydrolase_fold"/>
</dbReference>
<evidence type="ECO:0000259" key="2">
    <source>
        <dbReference type="PROSITE" id="PS50181"/>
    </source>
</evidence>
<dbReference type="Gene3D" id="3.40.50.1820">
    <property type="entry name" value="alpha/beta hydrolase"/>
    <property type="match status" value="1"/>
</dbReference>
<dbReference type="PANTHER" id="PTHR23024:SF24">
    <property type="entry name" value="ALPHA_BETA HYDROLASE FOLD-3 DOMAIN-CONTAINING PROTEIN"/>
    <property type="match status" value="1"/>
</dbReference>
<accession>A0A5N6NQS6</accession>
<dbReference type="EMBL" id="SZYD01000010">
    <property type="protein sequence ID" value="KAD4982978.1"/>
    <property type="molecule type" value="Genomic_DNA"/>
</dbReference>
<dbReference type="InterPro" id="IPR032675">
    <property type="entry name" value="LRR_dom_sf"/>
</dbReference>
<dbReference type="InterPro" id="IPR001810">
    <property type="entry name" value="F-box_dom"/>
</dbReference>
<proteinExistence type="inferred from homology"/>
<name>A0A5N6NQS6_9ASTR</name>
<protein>
    <recommendedName>
        <fullName evidence="2">F-box domain-containing protein</fullName>
    </recommendedName>
</protein>
<reference evidence="3 4" key="1">
    <citation type="submission" date="2019-05" db="EMBL/GenBank/DDBJ databases">
        <title>Mikania micrantha, genome provides insights into the molecular mechanism of rapid growth.</title>
        <authorList>
            <person name="Liu B."/>
        </authorList>
    </citation>
    <scope>NUCLEOTIDE SEQUENCE [LARGE SCALE GENOMIC DNA]</scope>
    <source>
        <strain evidence="3">NLD-2019</strain>
        <tissue evidence="3">Leaf</tissue>
    </source>
</reference>
<dbReference type="InterPro" id="IPR055411">
    <property type="entry name" value="LRR_FXL15/At3g58940/PEG3-like"/>
</dbReference>
<dbReference type="InterPro" id="IPR050466">
    <property type="entry name" value="Carboxylest/Gibb_receptor"/>
</dbReference>
<feature type="domain" description="F-box" evidence="2">
    <location>
        <begin position="13"/>
        <end position="65"/>
    </location>
</feature>
<evidence type="ECO:0000313" key="3">
    <source>
        <dbReference type="EMBL" id="KAD4982978.1"/>
    </source>
</evidence>
<dbReference type="SUPFAM" id="SSF52047">
    <property type="entry name" value="RNI-like"/>
    <property type="match status" value="1"/>
</dbReference>
<dbReference type="OrthoDB" id="408631at2759"/>
<dbReference type="SUPFAM" id="SSF81383">
    <property type="entry name" value="F-box domain"/>
    <property type="match status" value="1"/>
</dbReference>
<dbReference type="InterPro" id="IPR036047">
    <property type="entry name" value="F-box-like_dom_sf"/>
</dbReference>
<organism evidence="3 4">
    <name type="scientific">Mikania micrantha</name>
    <name type="common">bitter vine</name>
    <dbReference type="NCBI Taxonomy" id="192012"/>
    <lineage>
        <taxon>Eukaryota</taxon>
        <taxon>Viridiplantae</taxon>
        <taxon>Streptophyta</taxon>
        <taxon>Embryophyta</taxon>
        <taxon>Tracheophyta</taxon>
        <taxon>Spermatophyta</taxon>
        <taxon>Magnoliopsida</taxon>
        <taxon>eudicotyledons</taxon>
        <taxon>Gunneridae</taxon>
        <taxon>Pentapetalae</taxon>
        <taxon>asterids</taxon>
        <taxon>campanulids</taxon>
        <taxon>Asterales</taxon>
        <taxon>Asteraceae</taxon>
        <taxon>Asteroideae</taxon>
        <taxon>Heliantheae alliance</taxon>
        <taxon>Eupatorieae</taxon>
        <taxon>Mikania</taxon>
    </lineage>
</organism>
<dbReference type="Pfam" id="PF07859">
    <property type="entry name" value="Abhydrolase_3"/>
    <property type="match status" value="1"/>
</dbReference>
<dbReference type="CDD" id="cd22160">
    <property type="entry name" value="F-box_AtFBL13-like"/>
    <property type="match status" value="1"/>
</dbReference>
<evidence type="ECO:0000256" key="1">
    <source>
        <dbReference type="ARBA" id="ARBA00010515"/>
    </source>
</evidence>
<dbReference type="PANTHER" id="PTHR23024">
    <property type="entry name" value="ARYLACETAMIDE DEACETYLASE"/>
    <property type="match status" value="1"/>
</dbReference>